<dbReference type="AlphaFoldDB" id="A0A1J5P5U0"/>
<feature type="region of interest" description="Disordered" evidence="1">
    <location>
        <begin position="52"/>
        <end position="80"/>
    </location>
</feature>
<sequence>MIGNGLRPADRAEEDRAVPADPHLPVVRQHLAVALVIVARGKVEMIELQRDAEAPRRGVERAQSFGNDFPPDAVPRDHGDAQGRRWRICVQWVLLVDGRKISAAPAPADCA</sequence>
<reference evidence="2" key="1">
    <citation type="submission" date="2016-10" db="EMBL/GenBank/DDBJ databases">
        <title>Sequence of Gallionella enrichment culture.</title>
        <authorList>
            <person name="Poehlein A."/>
            <person name="Muehling M."/>
            <person name="Daniel R."/>
        </authorList>
    </citation>
    <scope>NUCLEOTIDE SEQUENCE</scope>
</reference>
<proteinExistence type="predicted"/>
<comment type="caution">
    <text evidence="2">The sequence shown here is derived from an EMBL/GenBank/DDBJ whole genome shotgun (WGS) entry which is preliminary data.</text>
</comment>
<feature type="region of interest" description="Disordered" evidence="1">
    <location>
        <begin position="1"/>
        <end position="21"/>
    </location>
</feature>
<evidence type="ECO:0000313" key="2">
    <source>
        <dbReference type="EMBL" id="OIQ66562.1"/>
    </source>
</evidence>
<dbReference type="EMBL" id="MLJW01006511">
    <property type="protein sequence ID" value="OIQ66562.1"/>
    <property type="molecule type" value="Genomic_DNA"/>
</dbReference>
<name>A0A1J5P5U0_9ZZZZ</name>
<evidence type="ECO:0000256" key="1">
    <source>
        <dbReference type="SAM" id="MobiDB-lite"/>
    </source>
</evidence>
<feature type="compositionally biased region" description="Basic and acidic residues" evidence="1">
    <location>
        <begin position="8"/>
        <end position="18"/>
    </location>
</feature>
<protein>
    <submittedName>
        <fullName evidence="2">Uncharacterized protein</fullName>
    </submittedName>
</protein>
<organism evidence="2">
    <name type="scientific">mine drainage metagenome</name>
    <dbReference type="NCBI Taxonomy" id="410659"/>
    <lineage>
        <taxon>unclassified sequences</taxon>
        <taxon>metagenomes</taxon>
        <taxon>ecological metagenomes</taxon>
    </lineage>
</organism>
<accession>A0A1J5P5U0</accession>
<gene>
    <name evidence="2" type="ORF">GALL_518660</name>
</gene>